<keyword evidence="4" id="KW-1185">Reference proteome</keyword>
<evidence type="ECO:0000313" key="3">
    <source>
        <dbReference type="EMBL" id="BBP01569.1"/>
    </source>
</evidence>
<reference evidence="4" key="1">
    <citation type="submission" date="2019-11" db="EMBL/GenBank/DDBJ databases">
        <title>Isolation and characterization of a novel species in the genus Sulfuriferula.</title>
        <authorList>
            <person name="Mochizuki J."/>
            <person name="Kojima H."/>
            <person name="Fukui M."/>
        </authorList>
    </citation>
    <scope>NUCLEOTIDE SEQUENCE [LARGE SCALE GENOMIC DNA]</scope>
    <source>
        <strain evidence="4">SGTM</strain>
    </source>
</reference>
<protein>
    <recommendedName>
        <fullName evidence="2">CNP1-like uncharacterized domain-containing protein</fullName>
    </recommendedName>
</protein>
<dbReference type="KEGG" id="sniv:SFSGTM_22770"/>
<dbReference type="RefSeq" id="WP_162085335.1">
    <property type="nucleotide sequence ID" value="NZ_AP021881.1"/>
</dbReference>
<evidence type="ECO:0000313" key="4">
    <source>
        <dbReference type="Proteomes" id="UP000463939"/>
    </source>
</evidence>
<dbReference type="InterPro" id="IPR014861">
    <property type="entry name" value="CNP1-like_dom"/>
</dbReference>
<keyword evidence="1" id="KW-0732">Signal</keyword>
<gene>
    <name evidence="3" type="ORF">SFSGTM_22770</name>
</gene>
<name>A0A809RI39_9PROT</name>
<organism evidence="3 4">
    <name type="scientific">Sulfuriferula nivalis</name>
    <dbReference type="NCBI Taxonomy" id="2675298"/>
    <lineage>
        <taxon>Bacteria</taxon>
        <taxon>Pseudomonadati</taxon>
        <taxon>Pseudomonadota</taxon>
        <taxon>Betaproteobacteria</taxon>
        <taxon>Nitrosomonadales</taxon>
        <taxon>Sulfuricellaceae</taxon>
        <taxon>Sulfuriferula</taxon>
    </lineage>
</organism>
<feature type="chain" id="PRO_5032382973" description="CNP1-like uncharacterized domain-containing protein" evidence="1">
    <location>
        <begin position="24"/>
        <end position="175"/>
    </location>
</feature>
<dbReference type="Proteomes" id="UP000463939">
    <property type="component" value="Chromosome"/>
</dbReference>
<evidence type="ECO:0000259" key="2">
    <source>
        <dbReference type="Pfam" id="PF08750"/>
    </source>
</evidence>
<dbReference type="EMBL" id="AP021881">
    <property type="protein sequence ID" value="BBP01569.1"/>
    <property type="molecule type" value="Genomic_DNA"/>
</dbReference>
<feature type="signal peptide" evidence="1">
    <location>
        <begin position="1"/>
        <end position="23"/>
    </location>
</feature>
<sequence length="175" mass="19474">MKLMRWLGWCVMLNMAGLQTVHADFLSDQNGIVNNQVEDAPDWEESQTKLPAAPKDENLVPFYVSGIAGNQYAIDKTTLDVGKDGVVRYVLVIKAQGGAKNVSFEGIRCETREQKIYATGRDDGSWVPVVDSHWRGISGRSLLSYHRALADEYFCPQGVIVWSKGQALQNIKAGW</sequence>
<proteinExistence type="predicted"/>
<feature type="domain" description="CNP1-like uncharacterised" evidence="2">
    <location>
        <begin position="39"/>
        <end position="172"/>
    </location>
</feature>
<dbReference type="Pfam" id="PF08750">
    <property type="entry name" value="CNP1"/>
    <property type="match status" value="1"/>
</dbReference>
<dbReference type="AlphaFoldDB" id="A0A809RI39"/>
<evidence type="ECO:0000256" key="1">
    <source>
        <dbReference type="SAM" id="SignalP"/>
    </source>
</evidence>
<accession>A0A809RI39</accession>